<dbReference type="GO" id="GO:0032259">
    <property type="term" value="P:methylation"/>
    <property type="evidence" value="ECO:0007669"/>
    <property type="project" value="UniProtKB-KW"/>
</dbReference>
<dbReference type="Gene3D" id="3.40.50.150">
    <property type="entry name" value="Vaccinia Virus protein VP39"/>
    <property type="match status" value="1"/>
</dbReference>
<dbReference type="RefSeq" id="WP_326298990.1">
    <property type="nucleotide sequence ID" value="NZ_JAYLLH010000031.1"/>
</dbReference>
<dbReference type="PANTHER" id="PTHR43861">
    <property type="entry name" value="TRANS-ACONITATE 2-METHYLTRANSFERASE-RELATED"/>
    <property type="match status" value="1"/>
</dbReference>
<evidence type="ECO:0000313" key="2">
    <source>
        <dbReference type="Proteomes" id="UP001348149"/>
    </source>
</evidence>
<sequence length="196" mass="20895">MSDRETIAVYDARAAEYDQITKAEEPGTLLKAFVAALPKGARVLDLGCGPGGASRVMGARGFIVDGMDASAEMVALAGQHPGVTAWQAEFSDLDADGIYDGVWANFSLLHAPRDDMPSHLAAIKRALRPGGVFHVAVKEGDGSRRDGIGRLYTYYTETALRGLLEQAGFTPREFRSGVDMGLDGVEAPWISVLSHA</sequence>
<dbReference type="InterPro" id="IPR029063">
    <property type="entry name" value="SAM-dependent_MTases_sf"/>
</dbReference>
<accession>A0ABU6HLE2</accession>
<gene>
    <name evidence="1" type="ORF">VK792_16605</name>
</gene>
<dbReference type="Proteomes" id="UP001348149">
    <property type="component" value="Unassembled WGS sequence"/>
</dbReference>
<dbReference type="GO" id="GO:0008168">
    <property type="term" value="F:methyltransferase activity"/>
    <property type="evidence" value="ECO:0007669"/>
    <property type="project" value="UniProtKB-KW"/>
</dbReference>
<dbReference type="Pfam" id="PF13489">
    <property type="entry name" value="Methyltransf_23"/>
    <property type="match status" value="1"/>
</dbReference>
<organism evidence="1 2">
    <name type="scientific">Mesobacterium hydrothermale</name>
    <dbReference type="NCBI Taxonomy" id="3111907"/>
    <lineage>
        <taxon>Bacteria</taxon>
        <taxon>Pseudomonadati</taxon>
        <taxon>Pseudomonadota</taxon>
        <taxon>Alphaproteobacteria</taxon>
        <taxon>Rhodobacterales</taxon>
        <taxon>Roseobacteraceae</taxon>
        <taxon>Mesobacterium</taxon>
    </lineage>
</organism>
<dbReference type="CDD" id="cd02440">
    <property type="entry name" value="AdoMet_MTases"/>
    <property type="match status" value="1"/>
</dbReference>
<keyword evidence="1" id="KW-0489">Methyltransferase</keyword>
<keyword evidence="1" id="KW-0808">Transferase</keyword>
<proteinExistence type="predicted"/>
<dbReference type="PANTHER" id="PTHR43861:SF1">
    <property type="entry name" value="TRANS-ACONITATE 2-METHYLTRANSFERASE"/>
    <property type="match status" value="1"/>
</dbReference>
<dbReference type="SUPFAM" id="SSF53335">
    <property type="entry name" value="S-adenosyl-L-methionine-dependent methyltransferases"/>
    <property type="match status" value="1"/>
</dbReference>
<dbReference type="EMBL" id="JAYLLH010000031">
    <property type="protein sequence ID" value="MEC3862917.1"/>
    <property type="molecule type" value="Genomic_DNA"/>
</dbReference>
<name>A0ABU6HLE2_9RHOB</name>
<comment type="caution">
    <text evidence="1">The sequence shown here is derived from an EMBL/GenBank/DDBJ whole genome shotgun (WGS) entry which is preliminary data.</text>
</comment>
<reference evidence="1 2" key="1">
    <citation type="submission" date="2024-01" db="EMBL/GenBank/DDBJ databases">
        <title>Mesobacterium rodlantinim sp. nov., isolated from shallow sea hydrothermal systems off Kueishantao Island.</title>
        <authorList>
            <person name="Su Z."/>
            <person name="Tang K."/>
        </authorList>
    </citation>
    <scope>NUCLEOTIDE SEQUENCE [LARGE SCALE GENOMIC DNA]</scope>
    <source>
        <strain evidence="1 2">TK19101</strain>
    </source>
</reference>
<dbReference type="EC" id="2.1.-.-" evidence="1"/>
<evidence type="ECO:0000313" key="1">
    <source>
        <dbReference type="EMBL" id="MEC3862917.1"/>
    </source>
</evidence>
<protein>
    <submittedName>
        <fullName evidence="1">Class I SAM-dependent methyltransferase</fullName>
        <ecNumber evidence="1">2.1.-.-</ecNumber>
    </submittedName>
</protein>
<keyword evidence="2" id="KW-1185">Reference proteome</keyword>